<dbReference type="PROSITE" id="PS50222">
    <property type="entry name" value="EF_HAND_2"/>
    <property type="match status" value="1"/>
</dbReference>
<evidence type="ECO:0000313" key="4">
    <source>
        <dbReference type="EMBL" id="MBB3064895.1"/>
    </source>
</evidence>
<proteinExistence type="predicted"/>
<accession>A0A839SV83</accession>
<dbReference type="AlphaFoldDB" id="A0A839SV83"/>
<evidence type="ECO:0000256" key="1">
    <source>
        <dbReference type="SAM" id="MobiDB-lite"/>
    </source>
</evidence>
<feature type="compositionally biased region" description="Basic and acidic residues" evidence="1">
    <location>
        <begin position="94"/>
        <end position="115"/>
    </location>
</feature>
<name>A0A839SV83_9PROT</name>
<feature type="chain" id="PRO_5032272289" evidence="2">
    <location>
        <begin position="29"/>
        <end position="115"/>
    </location>
</feature>
<protein>
    <submittedName>
        <fullName evidence="4">Ca2+-binding EF-hand superfamily protein</fullName>
    </submittedName>
</protein>
<keyword evidence="5" id="KW-1185">Reference proteome</keyword>
<dbReference type="PROSITE" id="PS00018">
    <property type="entry name" value="EF_HAND_1"/>
    <property type="match status" value="1"/>
</dbReference>
<dbReference type="SUPFAM" id="SSF47473">
    <property type="entry name" value="EF-hand"/>
    <property type="match status" value="1"/>
</dbReference>
<reference evidence="4 5" key="1">
    <citation type="submission" date="2020-08" db="EMBL/GenBank/DDBJ databases">
        <title>Genomic Encyclopedia of Type Strains, Phase III (KMG-III): the genomes of soil and plant-associated and newly described type strains.</title>
        <authorList>
            <person name="Whitman W."/>
        </authorList>
    </citation>
    <scope>NUCLEOTIDE SEQUENCE [LARGE SCALE GENOMIC DNA]</scope>
    <source>
        <strain evidence="4 5">CECT 8803</strain>
    </source>
</reference>
<feature type="region of interest" description="Disordered" evidence="1">
    <location>
        <begin position="93"/>
        <end position="115"/>
    </location>
</feature>
<gene>
    <name evidence="4" type="ORF">FHR98_001174</name>
</gene>
<sequence>MKKYAALPLAAILVATLAVISGVTDVNAGPRHGKMFERMDSNGDGVLSAVEAEAAALSRFEKMDENGDGVITKADISAMALARFQKADLNSDGEITHEEAKAAREAWRKEHHDHN</sequence>
<dbReference type="Pfam" id="PF13202">
    <property type="entry name" value="EF-hand_5"/>
    <property type="match status" value="3"/>
</dbReference>
<dbReference type="RefSeq" id="WP_183415724.1">
    <property type="nucleotide sequence ID" value="NZ_JACHXA010000003.1"/>
</dbReference>
<feature type="signal peptide" evidence="2">
    <location>
        <begin position="1"/>
        <end position="28"/>
    </location>
</feature>
<dbReference type="InterPro" id="IPR002048">
    <property type="entry name" value="EF_hand_dom"/>
</dbReference>
<evidence type="ECO:0000313" key="5">
    <source>
        <dbReference type="Proteomes" id="UP000581135"/>
    </source>
</evidence>
<dbReference type="EMBL" id="JACHXA010000003">
    <property type="protein sequence ID" value="MBB3064895.1"/>
    <property type="molecule type" value="Genomic_DNA"/>
</dbReference>
<feature type="domain" description="EF-hand" evidence="3">
    <location>
        <begin position="51"/>
        <end position="86"/>
    </location>
</feature>
<keyword evidence="2" id="KW-0732">Signal</keyword>
<evidence type="ECO:0000256" key="2">
    <source>
        <dbReference type="SAM" id="SignalP"/>
    </source>
</evidence>
<dbReference type="InterPro" id="IPR018247">
    <property type="entry name" value="EF_Hand_1_Ca_BS"/>
</dbReference>
<evidence type="ECO:0000259" key="3">
    <source>
        <dbReference type="PROSITE" id="PS50222"/>
    </source>
</evidence>
<comment type="caution">
    <text evidence="4">The sequence shown here is derived from an EMBL/GenBank/DDBJ whole genome shotgun (WGS) entry which is preliminary data.</text>
</comment>
<dbReference type="Proteomes" id="UP000581135">
    <property type="component" value="Unassembled WGS sequence"/>
</dbReference>
<dbReference type="GO" id="GO:0005509">
    <property type="term" value="F:calcium ion binding"/>
    <property type="evidence" value="ECO:0007669"/>
    <property type="project" value="InterPro"/>
</dbReference>
<dbReference type="Gene3D" id="1.10.238.10">
    <property type="entry name" value="EF-hand"/>
    <property type="match status" value="1"/>
</dbReference>
<dbReference type="InterPro" id="IPR011992">
    <property type="entry name" value="EF-hand-dom_pair"/>
</dbReference>
<organism evidence="4 5">
    <name type="scientific">Limibacillus halophilus</name>
    <dbReference type="NCBI Taxonomy" id="1579333"/>
    <lineage>
        <taxon>Bacteria</taxon>
        <taxon>Pseudomonadati</taxon>
        <taxon>Pseudomonadota</taxon>
        <taxon>Alphaproteobacteria</taxon>
        <taxon>Rhodospirillales</taxon>
        <taxon>Rhodovibrionaceae</taxon>
        <taxon>Limibacillus</taxon>
    </lineage>
</organism>